<dbReference type="InterPro" id="IPR000719">
    <property type="entry name" value="Prot_kinase_dom"/>
</dbReference>
<dbReference type="Proteomes" id="UP000315522">
    <property type="component" value="Unassembled WGS sequence"/>
</dbReference>
<comment type="caution">
    <text evidence="6">The sequence shown here is derived from an EMBL/GenBank/DDBJ whole genome shotgun (WGS) entry which is preliminary data.</text>
</comment>
<proteinExistence type="predicted"/>
<keyword evidence="6" id="KW-0430">Lectin</keyword>
<dbReference type="Gene3D" id="1.10.510.10">
    <property type="entry name" value="Transferase(Phosphotransferase) domain 1"/>
    <property type="match status" value="1"/>
</dbReference>
<dbReference type="GO" id="GO:0030246">
    <property type="term" value="F:carbohydrate binding"/>
    <property type="evidence" value="ECO:0007669"/>
    <property type="project" value="UniProtKB-KW"/>
</dbReference>
<dbReference type="EMBL" id="QGML01001945">
    <property type="protein sequence ID" value="TVY88096.1"/>
    <property type="molecule type" value="Genomic_DNA"/>
</dbReference>
<keyword evidence="2" id="KW-0547">Nucleotide-binding</keyword>
<dbReference type="PANTHER" id="PTHR44329">
    <property type="entry name" value="SERINE/THREONINE-PROTEIN KINASE TNNI3K-RELATED"/>
    <property type="match status" value="1"/>
</dbReference>
<evidence type="ECO:0000256" key="2">
    <source>
        <dbReference type="ARBA" id="ARBA00022741"/>
    </source>
</evidence>
<dbReference type="PANTHER" id="PTHR44329:SF288">
    <property type="entry name" value="MITOGEN-ACTIVATED PROTEIN KINASE KINASE KINASE 20"/>
    <property type="match status" value="1"/>
</dbReference>
<keyword evidence="3 6" id="KW-0418">Kinase</keyword>
<protein>
    <submittedName>
        <fullName evidence="6">G-type lectin S-receptor-like serine/threonine-protein kinase</fullName>
    </submittedName>
</protein>
<accession>A0A559M585</accession>
<evidence type="ECO:0000313" key="6">
    <source>
        <dbReference type="EMBL" id="TVY88096.1"/>
    </source>
</evidence>
<dbReference type="GO" id="GO:0005524">
    <property type="term" value="F:ATP binding"/>
    <property type="evidence" value="ECO:0007669"/>
    <property type="project" value="UniProtKB-KW"/>
</dbReference>
<keyword evidence="1" id="KW-0808">Transferase</keyword>
<dbReference type="PROSITE" id="PS50011">
    <property type="entry name" value="PROTEIN_KINASE_DOM"/>
    <property type="match status" value="1"/>
</dbReference>
<reference evidence="6 7" key="1">
    <citation type="submission" date="2018-05" db="EMBL/GenBank/DDBJ databases">
        <title>Genome sequencing and assembly of the regulated plant pathogen Lachnellula willkommii and related sister species for the development of diagnostic species identification markers.</title>
        <authorList>
            <person name="Giroux E."/>
            <person name="Bilodeau G."/>
        </authorList>
    </citation>
    <scope>NUCLEOTIDE SEQUENCE [LARGE SCALE GENOMIC DNA]</scope>
    <source>
        <strain evidence="6 7">CBS 172.35</strain>
    </source>
</reference>
<evidence type="ECO:0000256" key="4">
    <source>
        <dbReference type="ARBA" id="ARBA00022840"/>
    </source>
</evidence>
<dbReference type="AlphaFoldDB" id="A0A559M585"/>
<evidence type="ECO:0000256" key="1">
    <source>
        <dbReference type="ARBA" id="ARBA00022679"/>
    </source>
</evidence>
<feature type="domain" description="Protein kinase" evidence="5">
    <location>
        <begin position="42"/>
        <end position="282"/>
    </location>
</feature>
<dbReference type="GO" id="GO:0004674">
    <property type="term" value="F:protein serine/threonine kinase activity"/>
    <property type="evidence" value="ECO:0007669"/>
    <property type="project" value="TreeGrafter"/>
</dbReference>
<evidence type="ECO:0000256" key="3">
    <source>
        <dbReference type="ARBA" id="ARBA00022777"/>
    </source>
</evidence>
<dbReference type="Pfam" id="PF00069">
    <property type="entry name" value="Pkinase"/>
    <property type="match status" value="1"/>
</dbReference>
<evidence type="ECO:0000259" key="5">
    <source>
        <dbReference type="PROSITE" id="PS50011"/>
    </source>
</evidence>
<organism evidence="6 7">
    <name type="scientific">Lachnellula willkommii</name>
    <dbReference type="NCBI Taxonomy" id="215461"/>
    <lineage>
        <taxon>Eukaryota</taxon>
        <taxon>Fungi</taxon>
        <taxon>Dikarya</taxon>
        <taxon>Ascomycota</taxon>
        <taxon>Pezizomycotina</taxon>
        <taxon>Leotiomycetes</taxon>
        <taxon>Helotiales</taxon>
        <taxon>Lachnaceae</taxon>
        <taxon>Lachnellula</taxon>
    </lineage>
</organism>
<keyword evidence="7" id="KW-1185">Reference proteome</keyword>
<name>A0A559M585_9HELO</name>
<keyword evidence="4" id="KW-0067">ATP-binding</keyword>
<dbReference type="SUPFAM" id="SSF56112">
    <property type="entry name" value="Protein kinase-like (PK-like)"/>
    <property type="match status" value="1"/>
</dbReference>
<keyword evidence="6" id="KW-0675">Receptor</keyword>
<sequence length="282" mass="31221">MSFEAVTLHDSATGTALGTLDIMPNNDTLNRGPQLPDDLIIHPKGEFVAAGTTSFVERLPSGDILKTPLAGDVREKDCRNEIAVEARVYQVLGEHPRLVKLKGWDSVTHTLTLEYMPNGTLEEYVKSYHMQISQAQIFRWIAQAAEGLQLLHSAGVIHCDVGPHNFLLDADMSLKIIDFSGSSLDGSRAMVCPGARYAAPDPDWKPGKPPTVEEDLFGLGSTIYYIVTGKVPFDELPDEEVEKKYLGREFPDLADVLYGEIIRLCWHQEACSAQIIREIVDN</sequence>
<evidence type="ECO:0000313" key="7">
    <source>
        <dbReference type="Proteomes" id="UP000315522"/>
    </source>
</evidence>
<dbReference type="InterPro" id="IPR011009">
    <property type="entry name" value="Kinase-like_dom_sf"/>
</dbReference>
<dbReference type="InterPro" id="IPR051681">
    <property type="entry name" value="Ser/Thr_Kinases-Pseudokinases"/>
</dbReference>
<gene>
    <name evidence="6" type="primary">SD22</name>
    <name evidence="6" type="ORF">LAWI1_G008790</name>
</gene>